<dbReference type="InterPro" id="IPR026906">
    <property type="entry name" value="LRR_5"/>
</dbReference>
<dbReference type="Proteomes" id="UP001470230">
    <property type="component" value="Unassembled WGS sequence"/>
</dbReference>
<dbReference type="Gene3D" id="3.80.10.10">
    <property type="entry name" value="Ribonuclease Inhibitor"/>
    <property type="match status" value="2"/>
</dbReference>
<dbReference type="InterPro" id="IPR032675">
    <property type="entry name" value="LRR_dom_sf"/>
</dbReference>
<dbReference type="SUPFAM" id="SSF52058">
    <property type="entry name" value="L domain-like"/>
    <property type="match status" value="1"/>
</dbReference>
<proteinExistence type="predicted"/>
<name>A0ABR2HG69_9EUKA</name>
<reference evidence="1 2" key="1">
    <citation type="submission" date="2024-04" db="EMBL/GenBank/DDBJ databases">
        <title>Tritrichomonas musculus Genome.</title>
        <authorList>
            <person name="Alves-Ferreira E."/>
            <person name="Grigg M."/>
            <person name="Lorenzi H."/>
            <person name="Galac M."/>
        </authorList>
    </citation>
    <scope>NUCLEOTIDE SEQUENCE [LARGE SCALE GENOMIC DNA]</scope>
    <source>
        <strain evidence="1 2">EAF2021</strain>
    </source>
</reference>
<evidence type="ECO:0000313" key="2">
    <source>
        <dbReference type="Proteomes" id="UP001470230"/>
    </source>
</evidence>
<protein>
    <submittedName>
        <fullName evidence="1">Uncharacterized protein</fullName>
    </submittedName>
</protein>
<keyword evidence="2" id="KW-1185">Reference proteome</keyword>
<organism evidence="1 2">
    <name type="scientific">Tritrichomonas musculus</name>
    <dbReference type="NCBI Taxonomy" id="1915356"/>
    <lineage>
        <taxon>Eukaryota</taxon>
        <taxon>Metamonada</taxon>
        <taxon>Parabasalia</taxon>
        <taxon>Tritrichomonadida</taxon>
        <taxon>Tritrichomonadidae</taxon>
        <taxon>Tritrichomonas</taxon>
    </lineage>
</organism>
<gene>
    <name evidence="1" type="ORF">M9Y10_021428</name>
</gene>
<sequence length="525" mass="61530">MHCRKKSKEKYTCMMKKESTFYLEPFVHHNKNFIFQGKKYPVDFNIIQHNSNYFYKCANQYKSIEDIEIPDQPINISEESFQTFISACQNDFFEIKDSNIIELHHLSISFDVPKLTWQTNEYIKTHNEDLVFKLIQYKIHLNKENRAIDLANEEIMIASHFFKYVNNSNLAQLPIPNIYRIINIVKMQINQMDNIKQSQFIEFMFKYIEKATIPKIIKYIKPYAFCKCKKLNQVDFSENSELLIIGKCAFPDTPIEIIRIPKSVIDIGECAFFHCDQLRKVSLEEGSNLISLQTNTFGNNRKLMTFEIPRDSKLQNICSQAFYFSGIINIFIPENVSKIDPEWCNLSSVSKVTVSPSNRHFKYLDERHQIIVGKSDTKSDIFDTIIFVDRSSTHITIPKFIKYIYSSAFENCNSLREIEIPEDSEIDTIPIYFANKCITSLFIPKNVERMKSLWCCLAYILNNVIISPSNKNFKYLDDEHQIIIGKSDAKSDMFDTIIFASRNIQRVTIPKNIKYIKCHAFDNCK</sequence>
<evidence type="ECO:0000313" key="1">
    <source>
        <dbReference type="EMBL" id="KAK8845240.1"/>
    </source>
</evidence>
<accession>A0ABR2HG69</accession>
<dbReference type="EMBL" id="JAPFFF010000031">
    <property type="protein sequence ID" value="KAK8845240.1"/>
    <property type="molecule type" value="Genomic_DNA"/>
</dbReference>
<comment type="caution">
    <text evidence="1">The sequence shown here is derived from an EMBL/GenBank/DDBJ whole genome shotgun (WGS) entry which is preliminary data.</text>
</comment>
<dbReference type="Pfam" id="PF13306">
    <property type="entry name" value="LRR_5"/>
    <property type="match status" value="3"/>
</dbReference>